<dbReference type="EMBL" id="MT460514">
    <property type="protein sequence ID" value="QKN85040.1"/>
    <property type="molecule type" value="Genomic_DNA"/>
</dbReference>
<evidence type="ECO:0000313" key="2">
    <source>
        <dbReference type="Proteomes" id="UP000509354"/>
    </source>
</evidence>
<proteinExistence type="predicted"/>
<reference evidence="1 2" key="1">
    <citation type="submission" date="2020-05" db="EMBL/GenBank/DDBJ databases">
        <authorList>
            <person name="Bettwy K."/>
            <person name="Griggs A."/>
            <person name="Broussard G.W."/>
        </authorList>
    </citation>
    <scope>NUCLEOTIDE SEQUENCE [LARGE SCALE GENOMIC DNA]</scope>
</reference>
<organism evidence="1 2">
    <name type="scientific">Vibrio phage AG74</name>
    <dbReference type="NCBI Taxonomy" id="2736261"/>
    <lineage>
        <taxon>Viruses</taxon>
        <taxon>Duplodnaviria</taxon>
        <taxon>Heunggongvirae</taxon>
        <taxon>Uroviricota</taxon>
        <taxon>Caudoviricetes</taxon>
        <taxon>Demerecviridae</taxon>
        <taxon>Ermolyevavirinae</taxon>
        <taxon>Thalassavirus</taxon>
        <taxon>Thalassavirus AG74</taxon>
    </lineage>
</organism>
<name>A0A6M9Z2M1_9CAUD</name>
<dbReference type="Proteomes" id="UP000509354">
    <property type="component" value="Segment"/>
</dbReference>
<sequence>MLAMITITELTKKFVAANNDDLAAQNGMVYQLWSDGEITLQKSGDLLGKRTLHCIKTGILAKHHTVSQVLKEVAPHDGGNGYGFIYCNDADADLLRDMIRELA</sequence>
<evidence type="ECO:0000313" key="1">
    <source>
        <dbReference type="EMBL" id="QKN85040.1"/>
    </source>
</evidence>
<keyword evidence="2" id="KW-1185">Reference proteome</keyword>
<protein>
    <submittedName>
        <fullName evidence="1">Uncharacterized protein</fullName>
    </submittedName>
</protein>
<accession>A0A6M9Z2M1</accession>
<gene>
    <name evidence="1" type="ORF">AG74_204</name>
</gene>